<proteinExistence type="inferred from homology"/>
<dbReference type="InterPro" id="IPR015886">
    <property type="entry name" value="H2TH_FPG"/>
</dbReference>
<accession>A0A2W5BWJ8</accession>
<dbReference type="InterPro" id="IPR012319">
    <property type="entry name" value="FPG_cat"/>
</dbReference>
<dbReference type="CDD" id="cd08966">
    <property type="entry name" value="EcFpg-like_N"/>
    <property type="match status" value="1"/>
</dbReference>
<dbReference type="PROSITE" id="PS51068">
    <property type="entry name" value="FPG_CAT"/>
    <property type="match status" value="1"/>
</dbReference>
<dbReference type="NCBIfam" id="TIGR00577">
    <property type="entry name" value="fpg"/>
    <property type="match status" value="1"/>
</dbReference>
<gene>
    <name evidence="13" type="ORF">DI626_03835</name>
</gene>
<dbReference type="InterPro" id="IPR010979">
    <property type="entry name" value="Ribosomal_uS13-like_H2TH"/>
</dbReference>
<dbReference type="GO" id="GO:0034039">
    <property type="term" value="F:8-oxo-7,8-dihydroguanine DNA N-glycosylase activity"/>
    <property type="evidence" value="ECO:0007669"/>
    <property type="project" value="TreeGrafter"/>
</dbReference>
<keyword evidence="5" id="KW-0378">Hydrolase</keyword>
<keyword evidence="9" id="KW-0511">Multifunctional enzyme</keyword>
<dbReference type="GO" id="GO:0008270">
    <property type="term" value="F:zinc ion binding"/>
    <property type="evidence" value="ECO:0007669"/>
    <property type="project" value="InterPro"/>
</dbReference>
<dbReference type="PANTHER" id="PTHR22993">
    <property type="entry name" value="FORMAMIDOPYRIMIDINE-DNA GLYCOSYLASE"/>
    <property type="match status" value="1"/>
</dbReference>
<evidence type="ECO:0000256" key="3">
    <source>
        <dbReference type="ARBA" id="ARBA00011245"/>
    </source>
</evidence>
<dbReference type="AlphaFoldDB" id="A0A2W5BWJ8"/>
<dbReference type="SUPFAM" id="SSF81624">
    <property type="entry name" value="N-terminal domain of MutM-like DNA repair proteins"/>
    <property type="match status" value="1"/>
</dbReference>
<dbReference type="Pfam" id="PF01149">
    <property type="entry name" value="Fapy_DNA_glyco"/>
    <property type="match status" value="1"/>
</dbReference>
<feature type="non-terminal residue" evidence="13">
    <location>
        <position position="247"/>
    </location>
</feature>
<dbReference type="Gene3D" id="3.20.190.10">
    <property type="entry name" value="MutM-like, N-terminal"/>
    <property type="match status" value="1"/>
</dbReference>
<comment type="caution">
    <text evidence="13">The sequence shown here is derived from an EMBL/GenBank/DDBJ whole genome shotgun (WGS) entry which is preliminary data.</text>
</comment>
<dbReference type="EMBL" id="QFNK01000055">
    <property type="protein sequence ID" value="PZO87491.1"/>
    <property type="molecule type" value="Genomic_DNA"/>
</dbReference>
<sequence>MPELPEVETVRRGLEPAMAGNVIASAVVRREGLRIPFPAGLSEFLKGRKVRALTRRAKYLVIHLKAAKSGEPDDLLVIHLGMSGRMTVMEDAKNYQPLKHDHLLLEMQGGKLIAFNDPRRFGMVFIVSEDAMSAHPAFAGMGPEPLSNGFSGQVLYSRLKGKKISIKTALLDQRVVAGVGNIYACEALYEAGIDPQKPASLTVPACETLAAAIKSVLARAIEAGGSSLRDHRQADGSLGYFQHSFAV</sequence>
<keyword evidence="10" id="KW-0326">Glycosidase</keyword>
<dbReference type="Gene3D" id="1.10.8.50">
    <property type="match status" value="1"/>
</dbReference>
<evidence type="ECO:0000256" key="7">
    <source>
        <dbReference type="ARBA" id="ARBA00023204"/>
    </source>
</evidence>
<dbReference type="NCBIfam" id="NF002211">
    <property type="entry name" value="PRK01103.1"/>
    <property type="match status" value="1"/>
</dbReference>
<dbReference type="InterPro" id="IPR020629">
    <property type="entry name" value="FPG_Glyclase"/>
</dbReference>
<evidence type="ECO:0000256" key="8">
    <source>
        <dbReference type="ARBA" id="ARBA00023239"/>
    </source>
</evidence>
<evidence type="ECO:0000256" key="1">
    <source>
        <dbReference type="ARBA" id="ARBA00001668"/>
    </source>
</evidence>
<keyword evidence="8" id="KW-0456">Lyase</keyword>
<dbReference type="GO" id="GO:0140078">
    <property type="term" value="F:class I DNA-(apurinic or apyrimidinic site) endonuclease activity"/>
    <property type="evidence" value="ECO:0007669"/>
    <property type="project" value="UniProtKB-EC"/>
</dbReference>
<keyword evidence="7" id="KW-0234">DNA repair</keyword>
<dbReference type="SUPFAM" id="SSF46946">
    <property type="entry name" value="S13-like H2TH domain"/>
    <property type="match status" value="1"/>
</dbReference>
<comment type="catalytic activity">
    <reaction evidence="1">
        <text>Hydrolysis of DNA containing ring-opened 7-methylguanine residues, releasing 2,6-diamino-4-hydroxy-5-(N-methyl)formamidopyrimidine.</text>
        <dbReference type="EC" id="3.2.2.23"/>
    </reaction>
</comment>
<dbReference type="Pfam" id="PF06831">
    <property type="entry name" value="H2TH"/>
    <property type="match status" value="1"/>
</dbReference>
<evidence type="ECO:0000259" key="12">
    <source>
        <dbReference type="PROSITE" id="PS51068"/>
    </source>
</evidence>
<dbReference type="Proteomes" id="UP000249557">
    <property type="component" value="Unassembled WGS sequence"/>
</dbReference>
<evidence type="ECO:0000256" key="4">
    <source>
        <dbReference type="ARBA" id="ARBA00022763"/>
    </source>
</evidence>
<organism evidence="13 14">
    <name type="scientific">Micavibrio aeruginosavorus</name>
    <dbReference type="NCBI Taxonomy" id="349221"/>
    <lineage>
        <taxon>Bacteria</taxon>
        <taxon>Pseudomonadati</taxon>
        <taxon>Bdellovibrionota</taxon>
        <taxon>Bdellovibrionia</taxon>
        <taxon>Bdellovibrionales</taxon>
        <taxon>Pseudobdellovibrionaceae</taxon>
        <taxon>Micavibrio</taxon>
    </lineage>
</organism>
<dbReference type="SMART" id="SM01232">
    <property type="entry name" value="H2TH"/>
    <property type="match status" value="1"/>
</dbReference>
<dbReference type="PANTHER" id="PTHR22993:SF9">
    <property type="entry name" value="FORMAMIDOPYRIMIDINE-DNA GLYCOSYLASE"/>
    <property type="match status" value="1"/>
</dbReference>
<comment type="subunit">
    <text evidence="3">Monomer.</text>
</comment>
<evidence type="ECO:0000313" key="14">
    <source>
        <dbReference type="Proteomes" id="UP000249557"/>
    </source>
</evidence>
<evidence type="ECO:0000256" key="9">
    <source>
        <dbReference type="ARBA" id="ARBA00023268"/>
    </source>
</evidence>
<dbReference type="GO" id="GO:0003684">
    <property type="term" value="F:damaged DNA binding"/>
    <property type="evidence" value="ECO:0007669"/>
    <property type="project" value="InterPro"/>
</dbReference>
<comment type="similarity">
    <text evidence="2">Belongs to the FPG family.</text>
</comment>
<feature type="domain" description="Formamidopyrimidine-DNA glycosylase catalytic" evidence="12">
    <location>
        <begin position="2"/>
        <end position="122"/>
    </location>
</feature>
<comment type="catalytic activity">
    <reaction evidence="11">
        <text>2'-deoxyribonucleotide-(2'-deoxyribose 5'-phosphate)-2'-deoxyribonucleotide-DNA = a 3'-end 2'-deoxyribonucleotide-(2,3-dehydro-2,3-deoxyribose 5'-phosphate)-DNA + a 5'-end 5'-phospho-2'-deoxyribonucleoside-DNA + H(+)</text>
        <dbReference type="Rhea" id="RHEA:66592"/>
        <dbReference type="Rhea" id="RHEA-COMP:13180"/>
        <dbReference type="Rhea" id="RHEA-COMP:16897"/>
        <dbReference type="Rhea" id="RHEA-COMP:17067"/>
        <dbReference type="ChEBI" id="CHEBI:15378"/>
        <dbReference type="ChEBI" id="CHEBI:136412"/>
        <dbReference type="ChEBI" id="CHEBI:157695"/>
        <dbReference type="ChEBI" id="CHEBI:167181"/>
        <dbReference type="EC" id="4.2.99.18"/>
    </reaction>
</comment>
<evidence type="ECO:0000256" key="2">
    <source>
        <dbReference type="ARBA" id="ARBA00009409"/>
    </source>
</evidence>
<dbReference type="SMART" id="SM00898">
    <property type="entry name" value="Fapy_DNA_glyco"/>
    <property type="match status" value="1"/>
</dbReference>
<keyword evidence="4" id="KW-0227">DNA damage</keyword>
<evidence type="ECO:0000256" key="5">
    <source>
        <dbReference type="ARBA" id="ARBA00022801"/>
    </source>
</evidence>
<evidence type="ECO:0000313" key="13">
    <source>
        <dbReference type="EMBL" id="PZO87491.1"/>
    </source>
</evidence>
<protein>
    <submittedName>
        <fullName evidence="13">DNA-formamidopyrimidine glycosylase</fullName>
    </submittedName>
</protein>
<evidence type="ECO:0000256" key="10">
    <source>
        <dbReference type="ARBA" id="ARBA00023295"/>
    </source>
</evidence>
<name>A0A2W5BWJ8_9BACT</name>
<evidence type="ECO:0000256" key="6">
    <source>
        <dbReference type="ARBA" id="ARBA00023125"/>
    </source>
</evidence>
<keyword evidence="6" id="KW-0238">DNA-binding</keyword>
<evidence type="ECO:0000256" key="11">
    <source>
        <dbReference type="ARBA" id="ARBA00044632"/>
    </source>
</evidence>
<reference evidence="13 14" key="1">
    <citation type="submission" date="2017-08" db="EMBL/GenBank/DDBJ databases">
        <title>Infants hospitalized years apart are colonized by the same room-sourced microbial strains.</title>
        <authorList>
            <person name="Brooks B."/>
            <person name="Olm M.R."/>
            <person name="Firek B.A."/>
            <person name="Baker R."/>
            <person name="Thomas B.C."/>
            <person name="Morowitz M.J."/>
            <person name="Banfield J.F."/>
        </authorList>
    </citation>
    <scope>NUCLEOTIDE SEQUENCE [LARGE SCALE GENOMIC DNA]</scope>
    <source>
        <strain evidence="13">S2_018_000_R2_104</strain>
    </source>
</reference>
<dbReference type="InterPro" id="IPR035937">
    <property type="entry name" value="FPG_N"/>
</dbReference>
<dbReference type="GO" id="GO:0006284">
    <property type="term" value="P:base-excision repair"/>
    <property type="evidence" value="ECO:0007669"/>
    <property type="project" value="InterPro"/>
</dbReference>